<evidence type="ECO:0000256" key="1">
    <source>
        <dbReference type="SAM" id="MobiDB-lite"/>
    </source>
</evidence>
<feature type="compositionally biased region" description="Basic and acidic residues" evidence="1">
    <location>
        <begin position="265"/>
        <end position="283"/>
    </location>
</feature>
<accession>A0AAW1Q0Q3</accession>
<gene>
    <name evidence="2" type="ORF">WJX73_008957</name>
</gene>
<protein>
    <recommendedName>
        <fullName evidence="4">J domain-containing protein</fullName>
    </recommendedName>
</protein>
<sequence>MSHGRDRTDTAVLFSSFAQLTQNLTQEQQYFQATATDPPMATSQGLHGRPPGRKRQLPDVADLQGGISQVNISPRPAVPSPASMQPVKRRKKQHFGQSPFKRSAQPGGLQGPAAADAAPPRPLKVQRTQVPEDTREPSPMDIDSPQAPPQAPKSAAAPRHTQAWQQQQQQQRPDAQAAGSPRASSATPGGTAKHGPSTNSFMTQAERSTMHRRFQPSAKKPTAAASRTNIRQDDWSAVTDAIRGKEGAGGPGKDQQSEEAWEAAQKAEWEARHAEVARQAREAQELKRQRRQAAALEQRAQARLEDHRRTVAVQALALSQKDALLGRVRQQLQAKLRFAYSPQMVLRSLNIPLRGQPPPSGIASSTQLKSTFKVAMAQWHPDRHTAAGPEQQAHAEEMFKVLNHWSQKVKLESPWPAAPKDLRKADIIRVFIRFGPMNMGELLKRLGVKKADLGGQENITRKKHFLRLLSRVTECDTGRKLLRLKAKFGARP</sequence>
<feature type="region of interest" description="Disordered" evidence="1">
    <location>
        <begin position="243"/>
        <end position="283"/>
    </location>
</feature>
<evidence type="ECO:0000313" key="2">
    <source>
        <dbReference type="EMBL" id="KAK9814009.1"/>
    </source>
</evidence>
<dbReference type="AlphaFoldDB" id="A0AAW1Q0Q3"/>
<feature type="compositionally biased region" description="Polar residues" evidence="1">
    <location>
        <begin position="196"/>
        <end position="207"/>
    </location>
</feature>
<name>A0AAW1Q0Q3_9CHLO</name>
<dbReference type="Gene3D" id="1.10.287.110">
    <property type="entry name" value="DnaJ domain"/>
    <property type="match status" value="1"/>
</dbReference>
<reference evidence="2 3" key="1">
    <citation type="journal article" date="2024" name="Nat. Commun.">
        <title>Phylogenomics reveals the evolutionary origins of lichenization in chlorophyte algae.</title>
        <authorList>
            <person name="Puginier C."/>
            <person name="Libourel C."/>
            <person name="Otte J."/>
            <person name="Skaloud P."/>
            <person name="Haon M."/>
            <person name="Grisel S."/>
            <person name="Petersen M."/>
            <person name="Berrin J.G."/>
            <person name="Delaux P.M."/>
            <person name="Dal Grande F."/>
            <person name="Keller J."/>
        </authorList>
    </citation>
    <scope>NUCLEOTIDE SEQUENCE [LARGE SCALE GENOMIC DNA]</scope>
    <source>
        <strain evidence="2 3">SAG 2036</strain>
    </source>
</reference>
<feature type="compositionally biased region" description="Low complexity" evidence="1">
    <location>
        <begin position="104"/>
        <end position="118"/>
    </location>
</feature>
<feature type="compositionally biased region" description="Low complexity" evidence="1">
    <location>
        <begin position="152"/>
        <end position="178"/>
    </location>
</feature>
<dbReference type="InterPro" id="IPR036869">
    <property type="entry name" value="J_dom_sf"/>
</dbReference>
<comment type="caution">
    <text evidence="2">The sequence shown here is derived from an EMBL/GenBank/DDBJ whole genome shotgun (WGS) entry which is preliminary data.</text>
</comment>
<evidence type="ECO:0008006" key="4">
    <source>
        <dbReference type="Google" id="ProtNLM"/>
    </source>
</evidence>
<feature type="region of interest" description="Disordered" evidence="1">
    <location>
        <begin position="37"/>
        <end position="228"/>
    </location>
</feature>
<organism evidence="2 3">
    <name type="scientific">Symbiochloris irregularis</name>
    <dbReference type="NCBI Taxonomy" id="706552"/>
    <lineage>
        <taxon>Eukaryota</taxon>
        <taxon>Viridiplantae</taxon>
        <taxon>Chlorophyta</taxon>
        <taxon>core chlorophytes</taxon>
        <taxon>Trebouxiophyceae</taxon>
        <taxon>Trebouxiales</taxon>
        <taxon>Trebouxiaceae</taxon>
        <taxon>Symbiochloris</taxon>
    </lineage>
</organism>
<dbReference type="Proteomes" id="UP001465755">
    <property type="component" value="Unassembled WGS sequence"/>
</dbReference>
<keyword evidence="3" id="KW-1185">Reference proteome</keyword>
<dbReference type="SUPFAM" id="SSF46565">
    <property type="entry name" value="Chaperone J-domain"/>
    <property type="match status" value="1"/>
</dbReference>
<dbReference type="PANTHER" id="PTHR36335:SF1">
    <property type="entry name" value="CHAPERONE DNAJ-DOMAIN SUPERFAMILY PROTEIN"/>
    <property type="match status" value="1"/>
</dbReference>
<evidence type="ECO:0000313" key="3">
    <source>
        <dbReference type="Proteomes" id="UP001465755"/>
    </source>
</evidence>
<dbReference type="PANTHER" id="PTHR36335">
    <property type="entry name" value="CHAPERONE DNAJ-DOMAIN SUPERFAMILY PROTEIN"/>
    <property type="match status" value="1"/>
</dbReference>
<proteinExistence type="predicted"/>
<dbReference type="EMBL" id="JALJOQ010000002">
    <property type="protein sequence ID" value="KAK9814009.1"/>
    <property type="molecule type" value="Genomic_DNA"/>
</dbReference>